<dbReference type="EMBL" id="CH474026">
    <property type="protein sequence ID" value="EDL95147.1"/>
    <property type="molecule type" value="Genomic_DNA"/>
</dbReference>
<keyword evidence="1" id="KW-0472">Membrane</keyword>
<organism evidence="2 3">
    <name type="scientific">Rattus norvegicus</name>
    <name type="common">Rat</name>
    <dbReference type="NCBI Taxonomy" id="10116"/>
    <lineage>
        <taxon>Eukaryota</taxon>
        <taxon>Metazoa</taxon>
        <taxon>Chordata</taxon>
        <taxon>Craniata</taxon>
        <taxon>Vertebrata</taxon>
        <taxon>Euteleostomi</taxon>
        <taxon>Mammalia</taxon>
        <taxon>Eutheria</taxon>
        <taxon>Euarchontoglires</taxon>
        <taxon>Glires</taxon>
        <taxon>Rodentia</taxon>
        <taxon>Myomorpha</taxon>
        <taxon>Muroidea</taxon>
        <taxon>Muridae</taxon>
        <taxon>Murinae</taxon>
        <taxon>Rattus</taxon>
    </lineage>
</organism>
<protein>
    <submittedName>
        <fullName evidence="2">Ras and Rab interactor 2 (Predicted), isoform CRA_e</fullName>
    </submittedName>
</protein>
<dbReference type="AlphaFoldDB" id="A6K772"/>
<evidence type="ECO:0000256" key="1">
    <source>
        <dbReference type="SAM" id="Phobius"/>
    </source>
</evidence>
<evidence type="ECO:0000313" key="3">
    <source>
        <dbReference type="Proteomes" id="UP000234681"/>
    </source>
</evidence>
<feature type="transmembrane region" description="Helical" evidence="1">
    <location>
        <begin position="6"/>
        <end position="36"/>
    </location>
</feature>
<reference evidence="2 3" key="1">
    <citation type="submission" date="2005-09" db="EMBL/GenBank/DDBJ databases">
        <authorList>
            <person name="Mural R.J."/>
            <person name="Li P.W."/>
            <person name="Adams M.D."/>
            <person name="Amanatides P.G."/>
            <person name="Baden-Tillson H."/>
            <person name="Barnstead M."/>
            <person name="Chin S.H."/>
            <person name="Dew I."/>
            <person name="Evans C.A."/>
            <person name="Ferriera S."/>
            <person name="Flanigan M."/>
            <person name="Fosler C."/>
            <person name="Glodek A."/>
            <person name="Gu Z."/>
            <person name="Holt R.A."/>
            <person name="Jennings D."/>
            <person name="Kraft C.L."/>
            <person name="Lu F."/>
            <person name="Nguyen T."/>
            <person name="Nusskern D.R."/>
            <person name="Pfannkoch C.M."/>
            <person name="Sitter C."/>
            <person name="Sutton G.G."/>
            <person name="Venter J.C."/>
            <person name="Wang Z."/>
            <person name="Woodage T."/>
            <person name="Zheng X.H."/>
            <person name="Zhong F."/>
        </authorList>
    </citation>
    <scope>NUCLEOTIDE SEQUENCE [LARGE SCALE GENOMIC DNA]</scope>
    <source>
        <strain>BN</strain>
        <strain evidence="3">Sprague-Dawley</strain>
    </source>
</reference>
<accession>A6K772</accession>
<keyword evidence="1" id="KW-0812">Transmembrane</keyword>
<dbReference type="Proteomes" id="UP000234681">
    <property type="component" value="Chromosome 3"/>
</dbReference>
<evidence type="ECO:0000313" key="2">
    <source>
        <dbReference type="EMBL" id="EDL95147.1"/>
    </source>
</evidence>
<gene>
    <name evidence="2" type="primary">Rin2_predicted</name>
    <name evidence="2" type="ORF">rCG_27593</name>
</gene>
<name>A6K772_RAT</name>
<keyword evidence="1" id="KW-1133">Transmembrane helix</keyword>
<sequence length="64" mass="6954">MPPEGASIFLLVLLHHPGASVFLLVLLLHPFVTVFFKAMSKYTENSHQGLTLGGVSSCRLCKIS</sequence>
<proteinExistence type="predicted"/>